<feature type="domain" description="Ig-like" evidence="4">
    <location>
        <begin position="51"/>
        <end position="137"/>
    </location>
</feature>
<dbReference type="GO" id="GO:0098609">
    <property type="term" value="P:cell-cell adhesion"/>
    <property type="evidence" value="ECO:0007669"/>
    <property type="project" value="TreeGrafter"/>
</dbReference>
<sequence>MDGTLYFSYNKKEDATSYACSLSLPSIQSGHYGPFFNLILPQSVPGASSSPKIDEFQPQIFPEIPTRGQAVFIECFAYGFPSPKYKWSRVDGEPLPARHRILNYGRVLKIDSVTVDDAARYKCVAFNEFGRESAEIQLLVHSPPTLLKPLINQRIATNTSANLECIAASQYSNQVTIEWFHNGQPISPLLMPAAERKRFKINENVLNILNAAENDSGIFQCIVSNDVGSISSSARLTVEDATPKFHGNIFPRRVFVVEGSKLSLPCLYLASPRGFAHWYSASSSDAIPVDPHCRMRQKKELIGNEESISVLEIDNIEKSDEGIYHCETANGIGEGKGVVQVRVVPKPQIVVRPPSLASGMASNSIYQTPTKITCEVELACELPDDCPEALFDWQFNDQSVKHIVTRGLPLKMNAKEKAVKTYWKDTDEEDVRSSRWLFETPTNKNPKEDKRKKVKHVRQLSQVEVSPEFSSANIGRFSCTSIYGSGSSELTEPKTLSSAPTQLKIIEVNRNYVKLSWKQPANQKRRGFGTNVRMEGYQIEYRTASNRQWRPFPNGLFKTEDRIIGSYLLKNLESNEKYQFRVRSRAADGSMSAPSLHTEWIETPQSPPLDPIQRLQWRTIDDNHLLLEWDPVESSHQSGPNLRYNVSWSDPAPSIPALAKFQADTFAHSEMVSEPNIVIPIKVYKPKKKKIKKNKNRVEDVTESCFTIAVGVQPLNDVGAGPTSTDTVVQISTEGPKRYADNLLAIPVNSTHLNLTWEWKNAGGCENIIGAYIQCLETSAFINDVSSFSVNHSSEDETITVKKVPSLTRDMDSLIVNQSVPAHYTSWLIHGLKPGTEYSCTVRAFDQYGRYGNTSKHATSARTLDPAPPFPPEITMIKLQEMVNFKDDSLTTLIEWTAIPLRNSLYDNVTDHQRGYKILIYVSETAERPIILTLTEAELQNPRKPSARIDGLKLMYYYTIKVAGFNEGGIGPVSKPTSIRLGVSSDFNTANSSFYSLVNIFILIIVMCLMQFHASKFL</sequence>
<evidence type="ECO:0000259" key="5">
    <source>
        <dbReference type="PROSITE" id="PS50853"/>
    </source>
</evidence>
<dbReference type="InterPro" id="IPR036179">
    <property type="entry name" value="Ig-like_dom_sf"/>
</dbReference>
<evidence type="ECO:0000256" key="1">
    <source>
        <dbReference type="ARBA" id="ARBA00022737"/>
    </source>
</evidence>
<proteinExistence type="predicted"/>
<dbReference type="WBParaSite" id="PSU_v2.g4556.t1">
    <property type="protein sequence ID" value="PSU_v2.g4556.t1"/>
    <property type="gene ID" value="PSU_v2.g4556"/>
</dbReference>
<reference evidence="7" key="1">
    <citation type="submission" date="2022-11" db="UniProtKB">
        <authorList>
            <consortium name="WormBaseParasite"/>
        </authorList>
    </citation>
    <scope>IDENTIFICATION</scope>
</reference>
<feature type="domain" description="Ig-like" evidence="4">
    <location>
        <begin position="347"/>
        <end position="497"/>
    </location>
</feature>
<feature type="domain" description="Fibronectin type-III" evidence="5">
    <location>
        <begin position="499"/>
        <end position="606"/>
    </location>
</feature>
<dbReference type="GO" id="GO:0030424">
    <property type="term" value="C:axon"/>
    <property type="evidence" value="ECO:0007669"/>
    <property type="project" value="TreeGrafter"/>
</dbReference>
<dbReference type="InterPro" id="IPR013783">
    <property type="entry name" value="Ig-like_fold"/>
</dbReference>
<dbReference type="PRINTS" id="PR00014">
    <property type="entry name" value="FNTYPEIII"/>
</dbReference>
<dbReference type="InterPro" id="IPR036116">
    <property type="entry name" value="FN3_sf"/>
</dbReference>
<keyword evidence="3" id="KW-1133">Transmembrane helix</keyword>
<dbReference type="AlphaFoldDB" id="A0A914YVD9"/>
<dbReference type="PROSITE" id="PS50853">
    <property type="entry name" value="FN3"/>
    <property type="match status" value="1"/>
</dbReference>
<dbReference type="Gene3D" id="2.60.40.10">
    <property type="entry name" value="Immunoglobulins"/>
    <property type="match status" value="7"/>
</dbReference>
<keyword evidence="6" id="KW-1185">Reference proteome</keyword>
<dbReference type="CDD" id="cd00063">
    <property type="entry name" value="FN3"/>
    <property type="match status" value="3"/>
</dbReference>
<evidence type="ECO:0000256" key="2">
    <source>
        <dbReference type="ARBA" id="ARBA00023157"/>
    </source>
</evidence>
<keyword evidence="3" id="KW-0812">Transmembrane</keyword>
<feature type="domain" description="Ig-like" evidence="4">
    <location>
        <begin position="143"/>
        <end position="237"/>
    </location>
</feature>
<dbReference type="InterPro" id="IPR003598">
    <property type="entry name" value="Ig_sub2"/>
</dbReference>
<keyword evidence="3" id="KW-0472">Membrane</keyword>
<evidence type="ECO:0000313" key="7">
    <source>
        <dbReference type="WBParaSite" id="PSU_v2.g4556.t1"/>
    </source>
</evidence>
<dbReference type="PANTHER" id="PTHR44170">
    <property type="entry name" value="PROTEIN SIDEKICK"/>
    <property type="match status" value="1"/>
</dbReference>
<dbReference type="PANTHER" id="PTHR44170:SF6">
    <property type="entry name" value="CONTACTIN"/>
    <property type="match status" value="1"/>
</dbReference>
<dbReference type="InterPro" id="IPR007110">
    <property type="entry name" value="Ig-like_dom"/>
</dbReference>
<dbReference type="InterPro" id="IPR013098">
    <property type="entry name" value="Ig_I-set"/>
</dbReference>
<evidence type="ECO:0000256" key="3">
    <source>
        <dbReference type="SAM" id="Phobius"/>
    </source>
</evidence>
<feature type="transmembrane region" description="Helical" evidence="3">
    <location>
        <begin position="994"/>
        <end position="1012"/>
    </location>
</feature>
<name>A0A914YVD9_9BILA</name>
<dbReference type="Pfam" id="PF00041">
    <property type="entry name" value="fn3"/>
    <property type="match status" value="1"/>
</dbReference>
<organism evidence="6 7">
    <name type="scientific">Panagrolaimus superbus</name>
    <dbReference type="NCBI Taxonomy" id="310955"/>
    <lineage>
        <taxon>Eukaryota</taxon>
        <taxon>Metazoa</taxon>
        <taxon>Ecdysozoa</taxon>
        <taxon>Nematoda</taxon>
        <taxon>Chromadorea</taxon>
        <taxon>Rhabditida</taxon>
        <taxon>Tylenchina</taxon>
        <taxon>Panagrolaimomorpha</taxon>
        <taxon>Panagrolaimoidea</taxon>
        <taxon>Panagrolaimidae</taxon>
        <taxon>Panagrolaimus</taxon>
    </lineage>
</organism>
<dbReference type="SMART" id="SM00060">
    <property type="entry name" value="FN3"/>
    <property type="match status" value="3"/>
</dbReference>
<dbReference type="SMART" id="SM00409">
    <property type="entry name" value="IG"/>
    <property type="match status" value="3"/>
</dbReference>
<dbReference type="Proteomes" id="UP000887577">
    <property type="component" value="Unplaced"/>
</dbReference>
<feature type="domain" description="Ig-like" evidence="4">
    <location>
        <begin position="243"/>
        <end position="344"/>
    </location>
</feature>
<dbReference type="InterPro" id="IPR003599">
    <property type="entry name" value="Ig_sub"/>
</dbReference>
<protein>
    <submittedName>
        <fullName evidence="7">Uncharacterized protein</fullName>
    </submittedName>
</protein>
<dbReference type="Pfam" id="PF13927">
    <property type="entry name" value="Ig_3"/>
    <property type="match status" value="1"/>
</dbReference>
<dbReference type="SUPFAM" id="SSF49265">
    <property type="entry name" value="Fibronectin type III"/>
    <property type="match status" value="2"/>
</dbReference>
<keyword evidence="2" id="KW-1015">Disulfide bond</keyword>
<evidence type="ECO:0000313" key="6">
    <source>
        <dbReference type="Proteomes" id="UP000887577"/>
    </source>
</evidence>
<dbReference type="GO" id="GO:0005886">
    <property type="term" value="C:plasma membrane"/>
    <property type="evidence" value="ECO:0007669"/>
    <property type="project" value="TreeGrafter"/>
</dbReference>
<dbReference type="Pfam" id="PF07679">
    <property type="entry name" value="I-set"/>
    <property type="match status" value="2"/>
</dbReference>
<accession>A0A914YVD9</accession>
<dbReference type="GO" id="GO:0007411">
    <property type="term" value="P:axon guidance"/>
    <property type="evidence" value="ECO:0007669"/>
    <property type="project" value="TreeGrafter"/>
</dbReference>
<dbReference type="InterPro" id="IPR003961">
    <property type="entry name" value="FN3_dom"/>
</dbReference>
<dbReference type="SUPFAM" id="SSF48726">
    <property type="entry name" value="Immunoglobulin"/>
    <property type="match status" value="3"/>
</dbReference>
<dbReference type="PROSITE" id="PS50835">
    <property type="entry name" value="IG_LIKE"/>
    <property type="match status" value="4"/>
</dbReference>
<keyword evidence="1" id="KW-0677">Repeat</keyword>
<evidence type="ECO:0000259" key="4">
    <source>
        <dbReference type="PROSITE" id="PS50835"/>
    </source>
</evidence>
<dbReference type="SMART" id="SM00408">
    <property type="entry name" value="IGc2"/>
    <property type="match status" value="3"/>
</dbReference>